<dbReference type="Proteomes" id="UP000321225">
    <property type="component" value="Unassembled WGS sequence"/>
</dbReference>
<feature type="compositionally biased region" description="Low complexity" evidence="1">
    <location>
        <begin position="35"/>
        <end position="49"/>
    </location>
</feature>
<sequence length="117" mass="11445">MCEMVVMSAVVSARGSRQMHSSEPPGWMPVGPTAGSFSGTSSNCASTSSDRIARQSSGIATGFDVGVAVGFGLSDADGDGLSEAADVAGVEASPDGLPVHPASAVAISSATATTLAR</sequence>
<gene>
    <name evidence="2" type="ORF">MAE01_14700</name>
</gene>
<dbReference type="AlphaFoldDB" id="A0A511ADQ9"/>
<evidence type="ECO:0000313" key="2">
    <source>
        <dbReference type="EMBL" id="GEK86294.1"/>
    </source>
</evidence>
<organism evidence="2 3">
    <name type="scientific">Microbacterium aerolatum</name>
    <dbReference type="NCBI Taxonomy" id="153731"/>
    <lineage>
        <taxon>Bacteria</taxon>
        <taxon>Bacillati</taxon>
        <taxon>Actinomycetota</taxon>
        <taxon>Actinomycetes</taxon>
        <taxon>Micrococcales</taxon>
        <taxon>Microbacteriaceae</taxon>
        <taxon>Microbacterium</taxon>
    </lineage>
</organism>
<accession>A0A511ADQ9</accession>
<proteinExistence type="predicted"/>
<reference evidence="2 3" key="1">
    <citation type="submission" date="2019-07" db="EMBL/GenBank/DDBJ databases">
        <title>Whole genome shotgun sequence of Microbacterium aerolatum NBRC 103071.</title>
        <authorList>
            <person name="Hosoyama A."/>
            <person name="Uohara A."/>
            <person name="Ohji S."/>
            <person name="Ichikawa N."/>
        </authorList>
    </citation>
    <scope>NUCLEOTIDE SEQUENCE [LARGE SCALE GENOMIC DNA]</scope>
    <source>
        <strain evidence="2 3">NBRC 103071</strain>
    </source>
</reference>
<comment type="caution">
    <text evidence="2">The sequence shown here is derived from an EMBL/GenBank/DDBJ whole genome shotgun (WGS) entry which is preliminary data.</text>
</comment>
<dbReference type="EMBL" id="BJUW01000005">
    <property type="protein sequence ID" value="GEK86294.1"/>
    <property type="molecule type" value="Genomic_DNA"/>
</dbReference>
<name>A0A511ADQ9_9MICO</name>
<feature type="region of interest" description="Disordered" evidence="1">
    <location>
        <begin position="16"/>
        <end position="49"/>
    </location>
</feature>
<evidence type="ECO:0000256" key="1">
    <source>
        <dbReference type="SAM" id="MobiDB-lite"/>
    </source>
</evidence>
<protein>
    <submittedName>
        <fullName evidence="2">Uncharacterized protein</fullName>
    </submittedName>
</protein>
<evidence type="ECO:0000313" key="3">
    <source>
        <dbReference type="Proteomes" id="UP000321225"/>
    </source>
</evidence>
<keyword evidence="3" id="KW-1185">Reference proteome</keyword>